<keyword evidence="3" id="KW-1003">Cell membrane</keyword>
<comment type="subcellular location">
    <subcellularLocation>
        <location evidence="2">Cell membrane</location>
    </subcellularLocation>
    <subcellularLocation>
        <location evidence="1">Membrane</location>
        <topology evidence="1">Single-pass membrane protein</topology>
    </subcellularLocation>
</comment>
<evidence type="ECO:0000256" key="8">
    <source>
        <dbReference type="ARBA" id="ARBA00023163"/>
    </source>
</evidence>
<dbReference type="InterPro" id="IPR018764">
    <property type="entry name" value="RskA_C"/>
</dbReference>
<keyword evidence="7 12" id="KW-0472">Membrane</keyword>
<keyword evidence="15" id="KW-1185">Reference proteome</keyword>
<dbReference type="GO" id="GO:0016989">
    <property type="term" value="F:sigma factor antagonist activity"/>
    <property type="evidence" value="ECO:0007669"/>
    <property type="project" value="TreeGrafter"/>
</dbReference>
<evidence type="ECO:0000256" key="2">
    <source>
        <dbReference type="ARBA" id="ARBA00004236"/>
    </source>
</evidence>
<evidence type="ECO:0000256" key="10">
    <source>
        <dbReference type="ARBA" id="ARBA00030803"/>
    </source>
</evidence>
<evidence type="ECO:0000256" key="12">
    <source>
        <dbReference type="SAM" id="Phobius"/>
    </source>
</evidence>
<dbReference type="AlphaFoldDB" id="A0A7M4DIC5"/>
<dbReference type="EMBL" id="CACRYJ010000025">
    <property type="protein sequence ID" value="VZO36697.1"/>
    <property type="molecule type" value="Genomic_DNA"/>
</dbReference>
<protein>
    <recommendedName>
        <fullName evidence="10">Regulator of SigK</fullName>
    </recommendedName>
    <alternativeName>
        <fullName evidence="9">Sigma-K anti-sigma factor RskA</fullName>
    </alternativeName>
</protein>
<dbReference type="Pfam" id="PF10099">
    <property type="entry name" value="RskA_C"/>
    <property type="match status" value="1"/>
</dbReference>
<evidence type="ECO:0000256" key="3">
    <source>
        <dbReference type="ARBA" id="ARBA00022475"/>
    </source>
</evidence>
<reference evidence="14 15" key="1">
    <citation type="submission" date="2019-11" db="EMBL/GenBank/DDBJ databases">
        <authorList>
            <person name="Criscuolo A."/>
        </authorList>
    </citation>
    <scope>NUCLEOTIDE SEQUENCE [LARGE SCALE GENOMIC DNA]</scope>
    <source>
        <strain evidence="14">CIP111667</strain>
    </source>
</reference>
<dbReference type="GO" id="GO:0006417">
    <property type="term" value="P:regulation of translation"/>
    <property type="evidence" value="ECO:0007669"/>
    <property type="project" value="TreeGrafter"/>
</dbReference>
<evidence type="ECO:0000256" key="5">
    <source>
        <dbReference type="ARBA" id="ARBA00022989"/>
    </source>
</evidence>
<dbReference type="PANTHER" id="PTHR37461">
    <property type="entry name" value="ANTI-SIGMA-K FACTOR RSKA"/>
    <property type="match status" value="1"/>
</dbReference>
<evidence type="ECO:0000256" key="9">
    <source>
        <dbReference type="ARBA" id="ARBA00029829"/>
    </source>
</evidence>
<keyword evidence="5 12" id="KW-1133">Transmembrane helix</keyword>
<proteinExistence type="predicted"/>
<evidence type="ECO:0000256" key="11">
    <source>
        <dbReference type="SAM" id="MobiDB-lite"/>
    </source>
</evidence>
<evidence type="ECO:0000256" key="6">
    <source>
        <dbReference type="ARBA" id="ARBA00023015"/>
    </source>
</evidence>
<accession>A0A7M4DIC5</accession>
<dbReference type="GO" id="GO:0005886">
    <property type="term" value="C:plasma membrane"/>
    <property type="evidence" value="ECO:0007669"/>
    <property type="project" value="UniProtKB-SubCell"/>
</dbReference>
<dbReference type="Proteomes" id="UP000419743">
    <property type="component" value="Unassembled WGS sequence"/>
</dbReference>
<evidence type="ECO:0000256" key="4">
    <source>
        <dbReference type="ARBA" id="ARBA00022692"/>
    </source>
</evidence>
<dbReference type="RefSeq" id="WP_197522431.1">
    <property type="nucleotide sequence ID" value="NZ_CACRYJ010000025.1"/>
</dbReference>
<organism evidence="14 15">
    <name type="scientific">Occultella aeris</name>
    <dbReference type="NCBI Taxonomy" id="2761496"/>
    <lineage>
        <taxon>Bacteria</taxon>
        <taxon>Bacillati</taxon>
        <taxon>Actinomycetota</taxon>
        <taxon>Actinomycetes</taxon>
        <taxon>Micrococcales</taxon>
        <taxon>Ruaniaceae</taxon>
        <taxon>Occultella</taxon>
    </lineage>
</organism>
<evidence type="ECO:0000256" key="1">
    <source>
        <dbReference type="ARBA" id="ARBA00004167"/>
    </source>
</evidence>
<gene>
    <name evidence="14" type="primary">rskA</name>
    <name evidence="14" type="ORF">HALOF300_01876</name>
</gene>
<dbReference type="InterPro" id="IPR041916">
    <property type="entry name" value="Anti_sigma_zinc_sf"/>
</dbReference>
<feature type="region of interest" description="Disordered" evidence="11">
    <location>
        <begin position="75"/>
        <end position="94"/>
    </location>
</feature>
<keyword evidence="6" id="KW-0805">Transcription regulation</keyword>
<dbReference type="InterPro" id="IPR051474">
    <property type="entry name" value="Anti-sigma-K/W_factor"/>
</dbReference>
<evidence type="ECO:0000313" key="15">
    <source>
        <dbReference type="Proteomes" id="UP000419743"/>
    </source>
</evidence>
<evidence type="ECO:0000313" key="14">
    <source>
        <dbReference type="EMBL" id="VZO36697.1"/>
    </source>
</evidence>
<sequence>MTDDDVRDLLGAWALDAVDDVERKAVERLIRDDPEAAAEARALRDTVTRLAVSDAAAPPAALRAQVLAAVESTRQLEPSAGHTHGSESPPARRRSKTLRLLAAAAILIGIAVPSGIAVLQAQRAEQAEQQVELLAEALSEPGATLVRADVSGGGKAAMVTGGDTVLLALSGLPELSGQDYQLWVIQDDVPVSAGVLHPKDGLLTRELTDVPATAALALTIEPTGGSTQPTTDPLVVLGP</sequence>
<dbReference type="Gene3D" id="1.10.10.1320">
    <property type="entry name" value="Anti-sigma factor, zinc-finger domain"/>
    <property type="match status" value="1"/>
</dbReference>
<feature type="domain" description="Anti-sigma K factor RskA C-terminal" evidence="13">
    <location>
        <begin position="101"/>
        <end position="233"/>
    </location>
</feature>
<evidence type="ECO:0000256" key="7">
    <source>
        <dbReference type="ARBA" id="ARBA00023136"/>
    </source>
</evidence>
<feature type="transmembrane region" description="Helical" evidence="12">
    <location>
        <begin position="100"/>
        <end position="119"/>
    </location>
</feature>
<keyword evidence="8" id="KW-0804">Transcription</keyword>
<name>A0A7M4DIC5_9MICO</name>
<keyword evidence="4 12" id="KW-0812">Transmembrane</keyword>
<comment type="caution">
    <text evidence="14">The sequence shown here is derived from an EMBL/GenBank/DDBJ whole genome shotgun (WGS) entry which is preliminary data.</text>
</comment>
<dbReference type="PANTHER" id="PTHR37461:SF1">
    <property type="entry name" value="ANTI-SIGMA-K FACTOR RSKA"/>
    <property type="match status" value="1"/>
</dbReference>
<evidence type="ECO:0000259" key="13">
    <source>
        <dbReference type="Pfam" id="PF10099"/>
    </source>
</evidence>